<dbReference type="Pfam" id="PF10177">
    <property type="entry name" value="DUF2371"/>
    <property type="match status" value="1"/>
</dbReference>
<dbReference type="AlphaFoldDB" id="A0A1I8BRG0"/>
<reference evidence="8" key="1">
    <citation type="submission" date="2016-11" db="UniProtKB">
        <authorList>
            <consortium name="WormBaseParasite"/>
        </authorList>
    </citation>
    <scope>IDENTIFICATION</scope>
</reference>
<accession>A0A1I8BRG0</accession>
<keyword evidence="7" id="KW-1185">Reference proteome</keyword>
<evidence type="ECO:0000313" key="8">
    <source>
        <dbReference type="WBParaSite" id="MhA1_Contig470.frz3.gene3"/>
    </source>
</evidence>
<sequence>MLTVRGVSLGIGKMNLSELEKMPKADRIKLEKLKREQKAEKQQQKKLIIRKRLDPKTLWSVCLTVIIGTIMMILALVMTVAGYFDSDYFVTEDSQNGNTSKDKEKTVGWFRFLLKSMQYVGPILMGLGMFLLIVACVITLESRDRHDQIGIAQEENNAELRRTRQSTIKRTRMSKNERSRANTYAVGDNLRQSQKERKIKENGTSTVERRNSAEIFVQAEIHIPPTSAPISRTTKINPVGEFSLSEEASSTDAMAEYTFRSKRGGLQKYGKNQNVEETTTINQRLHQLPIKVELNNNNIDVEKQQKLPKLYPNLKILNRRKSSTAIIHKNIPKGPAPLVRVESLIELTTTSGCSSPPPSNTTKNKK</sequence>
<dbReference type="WBParaSite" id="MhA1_Contig470.frz3.gene3">
    <property type="protein sequence ID" value="MhA1_Contig470.frz3.gene3"/>
    <property type="gene ID" value="MhA1_Contig470.frz3.gene3"/>
</dbReference>
<keyword evidence="3 6" id="KW-0812">Transmembrane</keyword>
<evidence type="ECO:0000256" key="3">
    <source>
        <dbReference type="ARBA" id="ARBA00022692"/>
    </source>
</evidence>
<dbReference type="Proteomes" id="UP000095281">
    <property type="component" value="Unplaced"/>
</dbReference>
<dbReference type="PANTHER" id="PTHR31815">
    <property type="entry name" value="AGAP005329-PA"/>
    <property type="match status" value="1"/>
</dbReference>
<dbReference type="PANTHER" id="PTHR31815:SF1">
    <property type="entry name" value="TRANSMEMBRANE PROTEIN 200C"/>
    <property type="match status" value="1"/>
</dbReference>
<comment type="subcellular location">
    <subcellularLocation>
        <location evidence="1">Membrane</location>
        <topology evidence="1">Multi-pass membrane protein</topology>
    </subcellularLocation>
</comment>
<protein>
    <submittedName>
        <fullName evidence="8">Col_cuticle_N domain-containing protein</fullName>
    </submittedName>
</protein>
<organism evidence="7 8">
    <name type="scientific">Meloidogyne hapla</name>
    <name type="common">Root-knot nematode worm</name>
    <dbReference type="NCBI Taxonomy" id="6305"/>
    <lineage>
        <taxon>Eukaryota</taxon>
        <taxon>Metazoa</taxon>
        <taxon>Ecdysozoa</taxon>
        <taxon>Nematoda</taxon>
        <taxon>Chromadorea</taxon>
        <taxon>Rhabditida</taxon>
        <taxon>Tylenchina</taxon>
        <taxon>Tylenchomorpha</taxon>
        <taxon>Tylenchoidea</taxon>
        <taxon>Meloidogynidae</taxon>
        <taxon>Meloidogyninae</taxon>
        <taxon>Meloidogyne</taxon>
    </lineage>
</organism>
<evidence type="ECO:0000313" key="7">
    <source>
        <dbReference type="Proteomes" id="UP000095281"/>
    </source>
</evidence>
<dbReference type="InterPro" id="IPR018787">
    <property type="entry name" value="DUF2371_TMEM200"/>
</dbReference>
<name>A0A1I8BRG0_MELHA</name>
<evidence type="ECO:0000256" key="2">
    <source>
        <dbReference type="ARBA" id="ARBA00005308"/>
    </source>
</evidence>
<evidence type="ECO:0000256" key="1">
    <source>
        <dbReference type="ARBA" id="ARBA00004141"/>
    </source>
</evidence>
<dbReference type="GO" id="GO:0016020">
    <property type="term" value="C:membrane"/>
    <property type="evidence" value="ECO:0007669"/>
    <property type="project" value="UniProtKB-SubCell"/>
</dbReference>
<feature type="transmembrane region" description="Helical" evidence="6">
    <location>
        <begin position="119"/>
        <end position="140"/>
    </location>
</feature>
<keyword evidence="5 6" id="KW-0472">Membrane</keyword>
<comment type="similarity">
    <text evidence="2">Belongs to the TMEM200 family.</text>
</comment>
<evidence type="ECO:0000256" key="6">
    <source>
        <dbReference type="SAM" id="Phobius"/>
    </source>
</evidence>
<feature type="transmembrane region" description="Helical" evidence="6">
    <location>
        <begin position="58"/>
        <end position="84"/>
    </location>
</feature>
<keyword evidence="4 6" id="KW-1133">Transmembrane helix</keyword>
<evidence type="ECO:0000256" key="4">
    <source>
        <dbReference type="ARBA" id="ARBA00022989"/>
    </source>
</evidence>
<proteinExistence type="inferred from homology"/>
<evidence type="ECO:0000256" key="5">
    <source>
        <dbReference type="ARBA" id="ARBA00023136"/>
    </source>
</evidence>